<dbReference type="NCBIfam" id="NF038032">
    <property type="entry name" value="CehA_McbA_metalo"/>
    <property type="match status" value="1"/>
</dbReference>
<feature type="domain" description="Polymerase/histidinol phosphatase N-terminal" evidence="1">
    <location>
        <begin position="7"/>
        <end position="72"/>
    </location>
</feature>
<keyword evidence="3" id="KW-1185">Reference proteome</keyword>
<dbReference type="SMART" id="SM00481">
    <property type="entry name" value="POLIIIAc"/>
    <property type="match status" value="1"/>
</dbReference>
<proteinExistence type="predicted"/>
<dbReference type="Proteomes" id="UP000307943">
    <property type="component" value="Unassembled WGS sequence"/>
</dbReference>
<dbReference type="PANTHER" id="PTHR42924">
    <property type="entry name" value="EXONUCLEASE"/>
    <property type="match status" value="1"/>
</dbReference>
<dbReference type="Gene3D" id="3.20.20.140">
    <property type="entry name" value="Metal-dependent hydrolases"/>
    <property type="match status" value="1"/>
</dbReference>
<dbReference type="GO" id="GO:0004534">
    <property type="term" value="F:5'-3' RNA exonuclease activity"/>
    <property type="evidence" value="ECO:0007669"/>
    <property type="project" value="TreeGrafter"/>
</dbReference>
<comment type="caution">
    <text evidence="2">The sequence shown here is derived from an EMBL/GenBank/DDBJ whole genome shotgun (WGS) entry which is preliminary data.</text>
</comment>
<sequence>MLQWLPYELHTHTFHSDGEHLLLELARSAKELGLFGIAMTDHNTMSPLLERKRIQEETRLHIVRGMEWTTFYGHMLAVGIGEYADWRQLGIEDIHQGIERVHRQGGIVGIAHPFRMGSPLCTGCYWEYDITDWHDIDYIEVWSGIFPSIMSSNQTAFRLWTDKLNEGYRIAGLCGRDWHVSSKKESEPIAVAYLGLAHGDIAVAGEFAMEQTVVDAIRGGAVSVTMGPLLDCTVWHEPTRRVYRIGEEISLHEESEAGLIQVEVDFSARKEHWQLDDQELKVRLTSNAGLLGELTVTRDRPSATVAVKLDGLIWLRAELYGALSGIRTMIAFTNPIYVRQPSLLSDGREEE</sequence>
<gene>
    <name evidence="2" type="ORF">FE784_02885</name>
</gene>
<name>A0A5C4TFA5_9BACL</name>
<evidence type="ECO:0000313" key="2">
    <source>
        <dbReference type="EMBL" id="TNJ67721.1"/>
    </source>
</evidence>
<evidence type="ECO:0000313" key="3">
    <source>
        <dbReference type="Proteomes" id="UP000307943"/>
    </source>
</evidence>
<dbReference type="EMBL" id="VDCQ01000003">
    <property type="protein sequence ID" value="TNJ67721.1"/>
    <property type="molecule type" value="Genomic_DNA"/>
</dbReference>
<dbReference type="InterPro" id="IPR016195">
    <property type="entry name" value="Pol/histidinol_Pase-like"/>
</dbReference>
<dbReference type="OrthoDB" id="9804333at2"/>
<dbReference type="InterPro" id="IPR052018">
    <property type="entry name" value="PHP_domain"/>
</dbReference>
<evidence type="ECO:0000259" key="1">
    <source>
        <dbReference type="SMART" id="SM00481"/>
    </source>
</evidence>
<dbReference type="GO" id="GO:0035312">
    <property type="term" value="F:5'-3' DNA exonuclease activity"/>
    <property type="evidence" value="ECO:0007669"/>
    <property type="project" value="TreeGrafter"/>
</dbReference>
<dbReference type="AlphaFoldDB" id="A0A5C4TFA5"/>
<accession>A0A5C4TFA5</accession>
<dbReference type="InterPro" id="IPR004013">
    <property type="entry name" value="PHP_dom"/>
</dbReference>
<dbReference type="InterPro" id="IPR003141">
    <property type="entry name" value="Pol/His_phosphatase_N"/>
</dbReference>
<reference evidence="2 3" key="1">
    <citation type="submission" date="2019-05" db="EMBL/GenBank/DDBJ databases">
        <title>We sequenced the genome of Paenibacillus hemerocallicola KCTC 33185 for further insight into its adaptation and study the phylogeny of Paenibacillus.</title>
        <authorList>
            <person name="Narsing Rao M.P."/>
        </authorList>
    </citation>
    <scope>NUCLEOTIDE SEQUENCE [LARGE SCALE GENOMIC DNA]</scope>
    <source>
        <strain evidence="2 3">KCTC 33185</strain>
    </source>
</reference>
<protein>
    <submittedName>
        <fullName evidence="2">PHP domain-containing protein</fullName>
    </submittedName>
</protein>
<dbReference type="Pfam" id="PF02811">
    <property type="entry name" value="PHP"/>
    <property type="match status" value="1"/>
</dbReference>
<organism evidence="2 3">
    <name type="scientific">Paenibacillus hemerocallicola</name>
    <dbReference type="NCBI Taxonomy" id="1172614"/>
    <lineage>
        <taxon>Bacteria</taxon>
        <taxon>Bacillati</taxon>
        <taxon>Bacillota</taxon>
        <taxon>Bacilli</taxon>
        <taxon>Bacillales</taxon>
        <taxon>Paenibacillaceae</taxon>
        <taxon>Paenibacillus</taxon>
    </lineage>
</organism>
<dbReference type="RefSeq" id="WP_139600624.1">
    <property type="nucleotide sequence ID" value="NZ_VDCQ01000003.1"/>
</dbReference>
<dbReference type="SUPFAM" id="SSF89550">
    <property type="entry name" value="PHP domain-like"/>
    <property type="match status" value="1"/>
</dbReference>
<dbReference type="PANTHER" id="PTHR42924:SF3">
    <property type="entry name" value="POLYMERASE_HISTIDINOL PHOSPHATASE N-TERMINAL DOMAIN-CONTAINING PROTEIN"/>
    <property type="match status" value="1"/>
</dbReference>